<protein>
    <submittedName>
        <fullName evidence="1">Transposon Tf2-6 polyprotein</fullName>
    </submittedName>
</protein>
<organism evidence="1 2">
    <name type="scientific">Trichonephila clavipes</name>
    <name type="common">Golden silk orbweaver</name>
    <name type="synonym">Nephila clavipes</name>
    <dbReference type="NCBI Taxonomy" id="2585209"/>
    <lineage>
        <taxon>Eukaryota</taxon>
        <taxon>Metazoa</taxon>
        <taxon>Ecdysozoa</taxon>
        <taxon>Arthropoda</taxon>
        <taxon>Chelicerata</taxon>
        <taxon>Arachnida</taxon>
        <taxon>Araneae</taxon>
        <taxon>Araneomorphae</taxon>
        <taxon>Entelegynae</taxon>
        <taxon>Araneoidea</taxon>
        <taxon>Nephilidae</taxon>
        <taxon>Trichonephila</taxon>
    </lineage>
</organism>
<sequence>MDCSAFQKTMDKNDLVTRIARWALLLEEYDYEIVHCSGQRMQHVDALSRCPVTMTTSDTLSPQDYKEPNKKTKIFKI</sequence>
<reference evidence="1" key="1">
    <citation type="submission" date="2020-08" db="EMBL/GenBank/DDBJ databases">
        <title>Multicomponent nature underlies the extraordinary mechanical properties of spider dragline silk.</title>
        <authorList>
            <person name="Kono N."/>
            <person name="Nakamura H."/>
            <person name="Mori M."/>
            <person name="Yoshida Y."/>
            <person name="Ohtoshi R."/>
            <person name="Malay A.D."/>
            <person name="Moran D.A.P."/>
            <person name="Tomita M."/>
            <person name="Numata K."/>
            <person name="Arakawa K."/>
        </authorList>
    </citation>
    <scope>NUCLEOTIDE SEQUENCE</scope>
</reference>
<name>A0A8X6RDM3_TRICX</name>
<gene>
    <name evidence="1" type="primary">Tf2-6_283</name>
    <name evidence="1" type="ORF">TNCV_4761301</name>
</gene>
<dbReference type="AlphaFoldDB" id="A0A8X6RDM3"/>
<evidence type="ECO:0000313" key="2">
    <source>
        <dbReference type="Proteomes" id="UP000887159"/>
    </source>
</evidence>
<evidence type="ECO:0000313" key="1">
    <source>
        <dbReference type="EMBL" id="GFX93251.1"/>
    </source>
</evidence>
<dbReference type="EMBL" id="BMAU01021172">
    <property type="protein sequence ID" value="GFX93251.1"/>
    <property type="molecule type" value="Genomic_DNA"/>
</dbReference>
<comment type="caution">
    <text evidence="1">The sequence shown here is derived from an EMBL/GenBank/DDBJ whole genome shotgun (WGS) entry which is preliminary data.</text>
</comment>
<dbReference type="Proteomes" id="UP000887159">
    <property type="component" value="Unassembled WGS sequence"/>
</dbReference>
<accession>A0A8X6RDM3</accession>
<keyword evidence="2" id="KW-1185">Reference proteome</keyword>
<proteinExistence type="predicted"/>